<dbReference type="PROSITE" id="PS51004">
    <property type="entry name" value="SEMA"/>
    <property type="match status" value="1"/>
</dbReference>
<proteinExistence type="predicted"/>
<reference evidence="3 4" key="1">
    <citation type="submission" date="2019-04" db="EMBL/GenBank/DDBJ databases">
        <title>Friends and foes A comparative genomics study of 23 Aspergillus species from section Flavi.</title>
        <authorList>
            <consortium name="DOE Joint Genome Institute"/>
            <person name="Kjaerbolling I."/>
            <person name="Vesth T."/>
            <person name="Frisvad J.C."/>
            <person name="Nybo J.L."/>
            <person name="Theobald S."/>
            <person name="Kildgaard S."/>
            <person name="Isbrandt T."/>
            <person name="Kuo A."/>
            <person name="Sato A."/>
            <person name="Lyhne E.K."/>
            <person name="Kogle M.E."/>
            <person name="Wiebenga A."/>
            <person name="Kun R.S."/>
            <person name="Lubbers R.J."/>
            <person name="Makela M.R."/>
            <person name="Barry K."/>
            <person name="Chovatia M."/>
            <person name="Clum A."/>
            <person name="Daum C."/>
            <person name="Haridas S."/>
            <person name="He G."/>
            <person name="LaButti K."/>
            <person name="Lipzen A."/>
            <person name="Mondo S."/>
            <person name="Riley R."/>
            <person name="Salamov A."/>
            <person name="Simmons B.A."/>
            <person name="Magnuson J.K."/>
            <person name="Henrissat B."/>
            <person name="Mortensen U.H."/>
            <person name="Larsen T.O."/>
            <person name="Devries R.P."/>
            <person name="Grigoriev I.V."/>
            <person name="Machida M."/>
            <person name="Baker S.E."/>
            <person name="Andersen M.R."/>
        </authorList>
    </citation>
    <scope>NUCLEOTIDE SEQUENCE [LARGE SCALE GENOMIC DNA]</scope>
    <source>
        <strain evidence="3 4">CBS 151.66</strain>
    </source>
</reference>
<dbReference type="AlphaFoldDB" id="A0A5N5XID5"/>
<evidence type="ECO:0000313" key="3">
    <source>
        <dbReference type="EMBL" id="KAB8079202.1"/>
    </source>
</evidence>
<dbReference type="InterPro" id="IPR001627">
    <property type="entry name" value="Semap_dom"/>
</dbReference>
<evidence type="ECO:0000259" key="2">
    <source>
        <dbReference type="PROSITE" id="PS51004"/>
    </source>
</evidence>
<protein>
    <recommendedName>
        <fullName evidence="2">Sema domain-containing protein</fullName>
    </recommendedName>
</protein>
<name>A0A5N5XID5_9EURO</name>
<sequence>MYVCTVHTLRPRWLYFLHSRLWQLLLTAVILCSIFAGRSYFAIDLLLFILLPSYLFSIFGNFEKGVEPLSCQCI</sequence>
<evidence type="ECO:0000256" key="1">
    <source>
        <dbReference type="SAM" id="Phobius"/>
    </source>
</evidence>
<keyword evidence="1" id="KW-0812">Transmembrane</keyword>
<feature type="transmembrane region" description="Helical" evidence="1">
    <location>
        <begin position="21"/>
        <end position="39"/>
    </location>
</feature>
<evidence type="ECO:0000313" key="4">
    <source>
        <dbReference type="Proteomes" id="UP000326565"/>
    </source>
</evidence>
<dbReference type="Proteomes" id="UP000326565">
    <property type="component" value="Unassembled WGS sequence"/>
</dbReference>
<gene>
    <name evidence="3" type="ORF">BDV29DRAFT_165082</name>
</gene>
<keyword evidence="1" id="KW-0472">Membrane</keyword>
<keyword evidence="1" id="KW-1133">Transmembrane helix</keyword>
<dbReference type="EMBL" id="ML732152">
    <property type="protein sequence ID" value="KAB8079202.1"/>
    <property type="molecule type" value="Genomic_DNA"/>
</dbReference>
<organism evidence="3 4">
    <name type="scientific">Aspergillus leporis</name>
    <dbReference type="NCBI Taxonomy" id="41062"/>
    <lineage>
        <taxon>Eukaryota</taxon>
        <taxon>Fungi</taxon>
        <taxon>Dikarya</taxon>
        <taxon>Ascomycota</taxon>
        <taxon>Pezizomycotina</taxon>
        <taxon>Eurotiomycetes</taxon>
        <taxon>Eurotiomycetidae</taxon>
        <taxon>Eurotiales</taxon>
        <taxon>Aspergillaceae</taxon>
        <taxon>Aspergillus</taxon>
        <taxon>Aspergillus subgen. Circumdati</taxon>
    </lineage>
</organism>
<feature type="domain" description="Sema" evidence="2">
    <location>
        <begin position="1"/>
        <end position="74"/>
    </location>
</feature>
<accession>A0A5N5XID5</accession>
<keyword evidence="4" id="KW-1185">Reference proteome</keyword>
<feature type="transmembrane region" description="Helical" evidence="1">
    <location>
        <begin position="45"/>
        <end position="62"/>
    </location>
</feature>